<keyword evidence="3" id="KW-0804">Transcription</keyword>
<dbReference type="RefSeq" id="WP_169677368.1">
    <property type="nucleotide sequence ID" value="NZ_JABBHF010000019.1"/>
</dbReference>
<evidence type="ECO:0000259" key="5">
    <source>
        <dbReference type="PROSITE" id="PS50977"/>
    </source>
</evidence>
<dbReference type="PROSITE" id="PS50977">
    <property type="entry name" value="HTH_TETR_2"/>
    <property type="match status" value="1"/>
</dbReference>
<gene>
    <name evidence="6" type="ORF">HHX25_20880</name>
</gene>
<evidence type="ECO:0000256" key="2">
    <source>
        <dbReference type="ARBA" id="ARBA00023125"/>
    </source>
</evidence>
<protein>
    <submittedName>
        <fullName evidence="6">TetR/AcrR family transcriptional regulator</fullName>
    </submittedName>
</protein>
<proteinExistence type="predicted"/>
<evidence type="ECO:0000256" key="4">
    <source>
        <dbReference type="PROSITE-ProRule" id="PRU00335"/>
    </source>
</evidence>
<evidence type="ECO:0000313" key="7">
    <source>
        <dbReference type="Proteomes" id="UP000746690"/>
    </source>
</evidence>
<keyword evidence="1" id="KW-0805">Transcription regulation</keyword>
<dbReference type="EMBL" id="JABBHF010000019">
    <property type="protein sequence ID" value="NMH89964.1"/>
    <property type="molecule type" value="Genomic_DNA"/>
</dbReference>
<feature type="domain" description="HTH tetR-type" evidence="5">
    <location>
        <begin position="4"/>
        <end position="64"/>
    </location>
</feature>
<evidence type="ECO:0000256" key="3">
    <source>
        <dbReference type="ARBA" id="ARBA00023163"/>
    </source>
</evidence>
<dbReference type="PANTHER" id="PTHR47506">
    <property type="entry name" value="TRANSCRIPTIONAL REGULATORY PROTEIN"/>
    <property type="match status" value="1"/>
</dbReference>
<dbReference type="InterPro" id="IPR036271">
    <property type="entry name" value="Tet_transcr_reg_TetR-rel_C_sf"/>
</dbReference>
<dbReference type="SUPFAM" id="SSF46689">
    <property type="entry name" value="Homeodomain-like"/>
    <property type="match status" value="1"/>
</dbReference>
<keyword evidence="7" id="KW-1185">Reference proteome</keyword>
<evidence type="ECO:0000256" key="1">
    <source>
        <dbReference type="ARBA" id="ARBA00023015"/>
    </source>
</evidence>
<sequence>MNYKHNKEEVIKKGMELFWTKGYHNLGVDEICRKTGMTKGAFYNSFKSKEQFLLTTIENYGNFIAEYLQNQLSDNKQKPFDRLLALYKKMLEAQTETNHMGCFVNNTMSELGTLNVSVASTTSEQFDKFLNVIEPTVREAQLNQELIDSIDSKLLTKTIHTTFFGILTTSKSTKTSGYSIMETIMHSLKK</sequence>
<dbReference type="InterPro" id="IPR011075">
    <property type="entry name" value="TetR_C"/>
</dbReference>
<organism evidence="6 7">
    <name type="scientific">Flavivirga algicola</name>
    <dbReference type="NCBI Taxonomy" id="2729136"/>
    <lineage>
        <taxon>Bacteria</taxon>
        <taxon>Pseudomonadati</taxon>
        <taxon>Bacteroidota</taxon>
        <taxon>Flavobacteriia</taxon>
        <taxon>Flavobacteriales</taxon>
        <taxon>Flavobacteriaceae</taxon>
        <taxon>Flavivirga</taxon>
    </lineage>
</organism>
<comment type="caution">
    <text evidence="6">The sequence shown here is derived from an EMBL/GenBank/DDBJ whole genome shotgun (WGS) entry which is preliminary data.</text>
</comment>
<dbReference type="InterPro" id="IPR009057">
    <property type="entry name" value="Homeodomain-like_sf"/>
</dbReference>
<feature type="DNA-binding region" description="H-T-H motif" evidence="4">
    <location>
        <begin position="27"/>
        <end position="46"/>
    </location>
</feature>
<accession>A0ABX1S5F5</accession>
<dbReference type="Pfam" id="PF00440">
    <property type="entry name" value="TetR_N"/>
    <property type="match status" value="1"/>
</dbReference>
<keyword evidence="2 4" id="KW-0238">DNA-binding</keyword>
<dbReference type="PANTHER" id="PTHR47506:SF6">
    <property type="entry name" value="HTH-TYPE TRANSCRIPTIONAL REPRESSOR NEMR"/>
    <property type="match status" value="1"/>
</dbReference>
<dbReference type="InterPro" id="IPR001647">
    <property type="entry name" value="HTH_TetR"/>
</dbReference>
<dbReference type="Proteomes" id="UP000746690">
    <property type="component" value="Unassembled WGS sequence"/>
</dbReference>
<dbReference type="SUPFAM" id="SSF48498">
    <property type="entry name" value="Tetracyclin repressor-like, C-terminal domain"/>
    <property type="match status" value="1"/>
</dbReference>
<dbReference type="PRINTS" id="PR00455">
    <property type="entry name" value="HTHTETR"/>
</dbReference>
<dbReference type="Pfam" id="PF16925">
    <property type="entry name" value="TetR_C_13"/>
    <property type="match status" value="1"/>
</dbReference>
<evidence type="ECO:0000313" key="6">
    <source>
        <dbReference type="EMBL" id="NMH89964.1"/>
    </source>
</evidence>
<dbReference type="Gene3D" id="1.10.357.10">
    <property type="entry name" value="Tetracycline Repressor, domain 2"/>
    <property type="match status" value="1"/>
</dbReference>
<name>A0ABX1S5F5_9FLAO</name>
<reference evidence="6 7" key="1">
    <citation type="submission" date="2020-04" db="EMBL/GenBank/DDBJ databases">
        <title>A Flavivirga sp. nov.</title>
        <authorList>
            <person name="Sun X."/>
        </authorList>
    </citation>
    <scope>NUCLEOTIDE SEQUENCE [LARGE SCALE GENOMIC DNA]</scope>
    <source>
        <strain evidence="6 7">Y03</strain>
    </source>
</reference>